<gene>
    <name evidence="2" type="ORF">HY618_04935</name>
</gene>
<dbReference type="AlphaFoldDB" id="A0A933E9P4"/>
<dbReference type="SUPFAM" id="SSF50129">
    <property type="entry name" value="GroES-like"/>
    <property type="match status" value="1"/>
</dbReference>
<organism evidence="2 3">
    <name type="scientific">Tectimicrobiota bacterium</name>
    <dbReference type="NCBI Taxonomy" id="2528274"/>
    <lineage>
        <taxon>Bacteria</taxon>
        <taxon>Pseudomonadati</taxon>
        <taxon>Nitrospinota/Tectimicrobiota group</taxon>
        <taxon>Candidatus Tectimicrobiota</taxon>
    </lineage>
</organism>
<dbReference type="EMBL" id="JACQRX010000214">
    <property type="protein sequence ID" value="MBI4251785.1"/>
    <property type="molecule type" value="Genomic_DNA"/>
</dbReference>
<reference evidence="2" key="1">
    <citation type="submission" date="2020-07" db="EMBL/GenBank/DDBJ databases">
        <title>Huge and variable diversity of episymbiotic CPR bacteria and DPANN archaea in groundwater ecosystems.</title>
        <authorList>
            <person name="He C.Y."/>
            <person name="Keren R."/>
            <person name="Whittaker M."/>
            <person name="Farag I.F."/>
            <person name="Doudna J."/>
            <person name="Cate J.H.D."/>
            <person name="Banfield J.F."/>
        </authorList>
    </citation>
    <scope>NUCLEOTIDE SEQUENCE</scope>
    <source>
        <strain evidence="2">NC_groundwater_1370_Ag_S-0.2um_69_93</strain>
    </source>
</reference>
<evidence type="ECO:0000313" key="3">
    <source>
        <dbReference type="Proteomes" id="UP000752292"/>
    </source>
</evidence>
<feature type="non-terminal residue" evidence="2">
    <location>
        <position position="1"/>
    </location>
</feature>
<keyword evidence="1" id="KW-0521">NADP</keyword>
<sequence>DDGGNGYAQFVCVPQEFVALKPKRLSFTEAAAVPLVSLTAYEAVVMKARFERGESAFVAGASGGTWRGWSTRPGRARAGSGRGTR</sequence>
<dbReference type="InterPro" id="IPR011032">
    <property type="entry name" value="GroES-like_sf"/>
</dbReference>
<dbReference type="Proteomes" id="UP000752292">
    <property type="component" value="Unassembled WGS sequence"/>
</dbReference>
<accession>A0A933E9P4</accession>
<evidence type="ECO:0000256" key="1">
    <source>
        <dbReference type="ARBA" id="ARBA00022857"/>
    </source>
</evidence>
<dbReference type="PANTHER" id="PTHR44154">
    <property type="entry name" value="QUINONE OXIDOREDUCTASE"/>
    <property type="match status" value="1"/>
</dbReference>
<comment type="caution">
    <text evidence="2">The sequence shown here is derived from an EMBL/GenBank/DDBJ whole genome shotgun (WGS) entry which is preliminary data.</text>
</comment>
<dbReference type="InterPro" id="IPR051603">
    <property type="entry name" value="Zinc-ADH_QOR/CCCR"/>
</dbReference>
<dbReference type="PANTHER" id="PTHR44154:SF1">
    <property type="entry name" value="QUINONE OXIDOREDUCTASE"/>
    <property type="match status" value="1"/>
</dbReference>
<name>A0A933E9P4_UNCTE</name>
<proteinExistence type="predicted"/>
<dbReference type="Gene3D" id="3.40.50.720">
    <property type="entry name" value="NAD(P)-binding Rossmann-like Domain"/>
    <property type="match status" value="1"/>
</dbReference>
<dbReference type="Gene3D" id="3.90.180.10">
    <property type="entry name" value="Medium-chain alcohol dehydrogenases, catalytic domain"/>
    <property type="match status" value="1"/>
</dbReference>
<evidence type="ECO:0000313" key="2">
    <source>
        <dbReference type="EMBL" id="MBI4251785.1"/>
    </source>
</evidence>
<protein>
    <submittedName>
        <fullName evidence="2">Uncharacterized protein</fullName>
    </submittedName>
</protein>